<dbReference type="Proteomes" id="UP000488956">
    <property type="component" value="Unassembled WGS sequence"/>
</dbReference>
<keyword evidence="1" id="KW-0732">Signal</keyword>
<organism evidence="2 11">
    <name type="scientific">Phytophthora fragariae</name>
    <dbReference type="NCBI Taxonomy" id="53985"/>
    <lineage>
        <taxon>Eukaryota</taxon>
        <taxon>Sar</taxon>
        <taxon>Stramenopiles</taxon>
        <taxon>Oomycota</taxon>
        <taxon>Peronosporomycetes</taxon>
        <taxon>Peronosporales</taxon>
        <taxon>Peronosporaceae</taxon>
        <taxon>Phytophthora</taxon>
    </lineage>
</organism>
<dbReference type="Proteomes" id="UP000437068">
    <property type="component" value="Unassembled WGS sequence"/>
</dbReference>
<evidence type="ECO:0000313" key="5">
    <source>
        <dbReference type="EMBL" id="KAE9125073.1"/>
    </source>
</evidence>
<reference evidence="11 12" key="1">
    <citation type="submission" date="2018-08" db="EMBL/GenBank/DDBJ databases">
        <title>Genomic investigation of the strawberry pathogen Phytophthora fragariae indicates pathogenicity is determined by transcriptional variation in three key races.</title>
        <authorList>
            <person name="Adams T.M."/>
            <person name="Armitage A.D."/>
            <person name="Sobczyk M.K."/>
            <person name="Bates H.J."/>
            <person name="Dunwell J.M."/>
            <person name="Nellist C.F."/>
            <person name="Harrison R.J."/>
        </authorList>
    </citation>
    <scope>NUCLEOTIDE SEQUENCE [LARGE SCALE GENOMIC DNA]</scope>
    <source>
        <strain evidence="10 13">A4</strain>
        <strain evidence="8 14">BC-1</strain>
        <strain evidence="9 18">BC-23</strain>
        <strain evidence="7 12">NOV-27</strain>
        <strain evidence="6 15">NOV-5</strain>
        <strain evidence="4 16">NOV-71</strain>
        <strain evidence="2 11">NOV-9</strain>
        <strain evidence="5 19">ONT-3</strain>
        <strain evidence="3 17">SCRP245</strain>
    </source>
</reference>
<evidence type="ECO:0000313" key="10">
    <source>
        <dbReference type="EMBL" id="KAE9319528.1"/>
    </source>
</evidence>
<evidence type="ECO:0000313" key="13">
    <source>
        <dbReference type="Proteomes" id="UP000437068"/>
    </source>
</evidence>
<dbReference type="Proteomes" id="UP000440367">
    <property type="component" value="Unassembled WGS sequence"/>
</dbReference>
<evidence type="ECO:0000313" key="4">
    <source>
        <dbReference type="EMBL" id="KAE9124558.1"/>
    </source>
</evidence>
<dbReference type="EMBL" id="QXGF01000270">
    <property type="protein sequence ID" value="KAE8943121.1"/>
    <property type="molecule type" value="Genomic_DNA"/>
</dbReference>
<evidence type="ECO:0000313" key="9">
    <source>
        <dbReference type="EMBL" id="KAE9244964.1"/>
    </source>
</evidence>
<dbReference type="EMBL" id="QXGA01000225">
    <property type="protein sequence ID" value="KAE9149698.1"/>
    <property type="molecule type" value="Genomic_DNA"/>
</dbReference>
<evidence type="ECO:0000313" key="16">
    <source>
        <dbReference type="Proteomes" id="UP000441208"/>
    </source>
</evidence>
<dbReference type="EMBL" id="QXGC01000204">
    <property type="protein sequence ID" value="KAE9244964.1"/>
    <property type="molecule type" value="Genomic_DNA"/>
</dbReference>
<dbReference type="Proteomes" id="UP000441208">
    <property type="component" value="Unassembled WGS sequence"/>
</dbReference>
<evidence type="ECO:0000313" key="18">
    <source>
        <dbReference type="Proteomes" id="UP000476176"/>
    </source>
</evidence>
<evidence type="ECO:0000313" key="17">
    <source>
        <dbReference type="Proteomes" id="UP000460718"/>
    </source>
</evidence>
<evidence type="ECO:0000313" key="12">
    <source>
        <dbReference type="Proteomes" id="UP000433483"/>
    </source>
</evidence>
<evidence type="ECO:0000313" key="3">
    <source>
        <dbReference type="EMBL" id="KAE9012516.1"/>
    </source>
</evidence>
<evidence type="ECO:0000313" key="15">
    <source>
        <dbReference type="Proteomes" id="UP000440732"/>
    </source>
</evidence>
<dbReference type="Proteomes" id="UP000429523">
    <property type="component" value="Unassembled WGS sequence"/>
</dbReference>
<evidence type="ECO:0000256" key="1">
    <source>
        <dbReference type="SAM" id="SignalP"/>
    </source>
</evidence>
<evidence type="ECO:0000313" key="19">
    <source>
        <dbReference type="Proteomes" id="UP000488956"/>
    </source>
</evidence>
<dbReference type="EMBL" id="QXFX01000220">
    <property type="protein sequence ID" value="KAE9125073.1"/>
    <property type="molecule type" value="Genomic_DNA"/>
</dbReference>
<protein>
    <submittedName>
        <fullName evidence="2">Uncharacterized protein</fullName>
    </submittedName>
</protein>
<dbReference type="Proteomes" id="UP000433483">
    <property type="component" value="Unassembled WGS sequence"/>
</dbReference>
<gene>
    <name evidence="10" type="ORF">PF001_g5835</name>
    <name evidence="8" type="ORF">PF002_g7533</name>
    <name evidence="9" type="ORF">PF004_g5447</name>
    <name evidence="7" type="ORF">PF005_g6405</name>
    <name evidence="6" type="ORF">PF006_g5830</name>
    <name evidence="4" type="ORF">PF007_g6660</name>
    <name evidence="2" type="ORF">PF009_g7148</name>
    <name evidence="5" type="ORF">PF010_g5757</name>
    <name evidence="3" type="ORF">PF011_g8878</name>
</gene>
<dbReference type="Proteomes" id="UP000460718">
    <property type="component" value="Unassembled WGS sequence"/>
</dbReference>
<name>A0A6A3FFF6_9STRA</name>
<evidence type="ECO:0000313" key="14">
    <source>
        <dbReference type="Proteomes" id="UP000440367"/>
    </source>
</evidence>
<feature type="signal peptide" evidence="1">
    <location>
        <begin position="1"/>
        <end position="21"/>
    </location>
</feature>
<dbReference type="EMBL" id="QXGD01000281">
    <property type="protein sequence ID" value="KAE9244866.1"/>
    <property type="molecule type" value="Genomic_DNA"/>
</dbReference>
<evidence type="ECO:0000313" key="2">
    <source>
        <dbReference type="EMBL" id="KAE8943121.1"/>
    </source>
</evidence>
<keyword evidence="12" id="KW-1185">Reference proteome</keyword>
<dbReference type="Proteomes" id="UP000440732">
    <property type="component" value="Unassembled WGS sequence"/>
</dbReference>
<dbReference type="EMBL" id="QXGB01000238">
    <property type="protein sequence ID" value="KAE9223155.1"/>
    <property type="molecule type" value="Genomic_DNA"/>
</dbReference>
<dbReference type="Proteomes" id="UP000476176">
    <property type="component" value="Unassembled WGS sequence"/>
</dbReference>
<accession>A0A6A3FFF6</accession>
<evidence type="ECO:0000313" key="11">
    <source>
        <dbReference type="Proteomes" id="UP000429523"/>
    </source>
</evidence>
<dbReference type="AlphaFoldDB" id="A0A6A3FFF6"/>
<feature type="chain" id="PRO_5033520576" evidence="1">
    <location>
        <begin position="22"/>
        <end position="54"/>
    </location>
</feature>
<proteinExistence type="predicted"/>
<sequence>MVLTITTALMFDLIMIHRALFFVNEAKLPHRSVTRNLNRCINGQPSLADGCIAF</sequence>
<evidence type="ECO:0000313" key="7">
    <source>
        <dbReference type="EMBL" id="KAE9223155.1"/>
    </source>
</evidence>
<dbReference type="EMBL" id="QXGE01000224">
    <property type="protein sequence ID" value="KAE9319528.1"/>
    <property type="molecule type" value="Genomic_DNA"/>
</dbReference>
<dbReference type="EMBL" id="QXFZ01000253">
    <property type="protein sequence ID" value="KAE9124558.1"/>
    <property type="molecule type" value="Genomic_DNA"/>
</dbReference>
<dbReference type="EMBL" id="QXFW01000429">
    <property type="protein sequence ID" value="KAE9012516.1"/>
    <property type="molecule type" value="Genomic_DNA"/>
</dbReference>
<evidence type="ECO:0000313" key="8">
    <source>
        <dbReference type="EMBL" id="KAE9244866.1"/>
    </source>
</evidence>
<comment type="caution">
    <text evidence="2">The sequence shown here is derived from an EMBL/GenBank/DDBJ whole genome shotgun (WGS) entry which is preliminary data.</text>
</comment>
<evidence type="ECO:0000313" key="6">
    <source>
        <dbReference type="EMBL" id="KAE9149698.1"/>
    </source>
</evidence>